<keyword evidence="1" id="KW-0378">Hydrolase</keyword>
<keyword evidence="1" id="KW-0255">Endonuclease</keyword>
<dbReference type="SUPFAM" id="SSF56281">
    <property type="entry name" value="Metallo-hydrolase/oxidoreductase"/>
    <property type="match status" value="1"/>
</dbReference>
<organism evidence="2 3">
    <name type="scientific">Megasphaera paucivorans</name>
    <dbReference type="NCBI Taxonomy" id="349095"/>
    <lineage>
        <taxon>Bacteria</taxon>
        <taxon>Bacillati</taxon>
        <taxon>Bacillota</taxon>
        <taxon>Negativicutes</taxon>
        <taxon>Veillonellales</taxon>
        <taxon>Veillonellaceae</taxon>
        <taxon>Megasphaera</taxon>
    </lineage>
</organism>
<dbReference type="RefSeq" id="WP_091647324.1">
    <property type="nucleotide sequence ID" value="NZ_FNHQ01000001.1"/>
</dbReference>
<dbReference type="PANTHER" id="PTHR46018:SF2">
    <property type="entry name" value="ZINC PHOSPHODIESTERASE ELAC PROTEIN 1"/>
    <property type="match status" value="1"/>
</dbReference>
<dbReference type="GO" id="GO:0042781">
    <property type="term" value="F:3'-tRNA processing endoribonuclease activity"/>
    <property type="evidence" value="ECO:0007669"/>
    <property type="project" value="TreeGrafter"/>
</dbReference>
<dbReference type="AlphaFoldDB" id="A0A1G9QAH6"/>
<dbReference type="STRING" id="349095.SAMN05660299_00160"/>
<dbReference type="OrthoDB" id="9794898at2"/>
<proteinExistence type="predicted"/>
<protein>
    <submittedName>
        <fullName evidence="2">Ribonuclease Z</fullName>
    </submittedName>
</protein>
<sequence>MAKEKLIMLGTGCAMVTECYNTCFVIQNAAGDCFLTDAGGGNGILKQLKAAQVAYPRLHHLFVTHGHTDHILGVVWVIRRIAMYMLAGSYEGDFHIYCHDEAAHMLRVICDLTLTGKHKAKIDNGIYIHEIKDGTRFSVLGMDIQAFDILSTKAKQFGYRLQLPDGKKLTCLGDEPFNEHSRIYAEHSDWLLAEAFCLYRDRTRFKPYEKHHSTVKEACETAAALQCSNLVLYHTEDTDLAGRKAQYTAEGTMYYDGGLYVPDDLDVIELS</sequence>
<gene>
    <name evidence="2" type="ORF">SAMN05660299_00160</name>
</gene>
<name>A0A1G9QAH6_9FIRM</name>
<reference evidence="2 3" key="1">
    <citation type="submission" date="2016-10" db="EMBL/GenBank/DDBJ databases">
        <authorList>
            <person name="de Groot N.N."/>
        </authorList>
    </citation>
    <scope>NUCLEOTIDE SEQUENCE [LARGE SCALE GENOMIC DNA]</scope>
    <source>
        <strain evidence="2 3">DSM 16981</strain>
    </source>
</reference>
<dbReference type="Proteomes" id="UP000199309">
    <property type="component" value="Unassembled WGS sequence"/>
</dbReference>
<evidence type="ECO:0000256" key="1">
    <source>
        <dbReference type="ARBA" id="ARBA00022759"/>
    </source>
</evidence>
<dbReference type="PANTHER" id="PTHR46018">
    <property type="entry name" value="ZINC PHOSPHODIESTERASE ELAC PROTEIN 1"/>
    <property type="match status" value="1"/>
</dbReference>
<dbReference type="Pfam" id="PF23023">
    <property type="entry name" value="Anti-Pycsar_Apyc1"/>
    <property type="match status" value="1"/>
</dbReference>
<evidence type="ECO:0000313" key="2">
    <source>
        <dbReference type="EMBL" id="SDM07721.1"/>
    </source>
</evidence>
<keyword evidence="1" id="KW-0540">Nuclease</keyword>
<evidence type="ECO:0000313" key="3">
    <source>
        <dbReference type="Proteomes" id="UP000199309"/>
    </source>
</evidence>
<keyword evidence="3" id="KW-1185">Reference proteome</keyword>
<dbReference type="InterPro" id="IPR036866">
    <property type="entry name" value="RibonucZ/Hydroxyglut_hydro"/>
</dbReference>
<dbReference type="EMBL" id="FNHQ01000001">
    <property type="protein sequence ID" value="SDM07721.1"/>
    <property type="molecule type" value="Genomic_DNA"/>
</dbReference>
<accession>A0A1G9QAH6</accession>
<dbReference type="Gene3D" id="3.60.15.10">
    <property type="entry name" value="Ribonuclease Z/Hydroxyacylglutathione hydrolase-like"/>
    <property type="match status" value="1"/>
</dbReference>